<dbReference type="InterPro" id="IPR055130">
    <property type="entry name" value="PreP_C"/>
</dbReference>
<dbReference type="InterPro" id="IPR013578">
    <property type="entry name" value="Peptidase_M16C_assoc"/>
</dbReference>
<dbReference type="Pfam" id="PF22516">
    <property type="entry name" value="PreP_C"/>
    <property type="match status" value="1"/>
</dbReference>
<evidence type="ECO:0000313" key="3">
    <source>
        <dbReference type="EMBL" id="MRX83770.1"/>
    </source>
</evidence>
<dbReference type="SUPFAM" id="SSF63411">
    <property type="entry name" value="LuxS/MPP-like metallohydrolase"/>
    <property type="match status" value="4"/>
</dbReference>
<dbReference type="GO" id="GO:0004222">
    <property type="term" value="F:metalloendopeptidase activity"/>
    <property type="evidence" value="ECO:0007669"/>
    <property type="project" value="TreeGrafter"/>
</dbReference>
<evidence type="ECO:0000313" key="4">
    <source>
        <dbReference type="Proteomes" id="UP000438093"/>
    </source>
</evidence>
<dbReference type="EMBL" id="VTFY01000014">
    <property type="protein sequence ID" value="MRX83747.1"/>
    <property type="molecule type" value="Genomic_DNA"/>
</dbReference>
<dbReference type="PANTHER" id="PTHR43016">
    <property type="entry name" value="PRESEQUENCE PROTEASE"/>
    <property type="match status" value="1"/>
</dbReference>
<dbReference type="InterPro" id="IPR007863">
    <property type="entry name" value="Peptidase_M16_C"/>
</dbReference>
<keyword evidence="4" id="KW-1185">Reference proteome</keyword>
<accession>A0A6N7RRW7</accession>
<gene>
    <name evidence="2" type="ORF">GJG86_14800</name>
    <name evidence="3" type="ORF">GJG86_14915</name>
</gene>
<dbReference type="InterPro" id="IPR011249">
    <property type="entry name" value="Metalloenz_LuxS/M16"/>
</dbReference>
<dbReference type="Gene3D" id="3.30.830.10">
    <property type="entry name" value="Metalloenzyme, LuxS/M16 peptidase-like"/>
    <property type="match status" value="4"/>
</dbReference>
<dbReference type="SMART" id="SM01264">
    <property type="entry name" value="M16C_associated"/>
    <property type="match status" value="1"/>
</dbReference>
<dbReference type="Pfam" id="PF08367">
    <property type="entry name" value="M16C_assoc"/>
    <property type="match status" value="1"/>
</dbReference>
<protein>
    <submittedName>
        <fullName evidence="2">Peptidase M16</fullName>
    </submittedName>
</protein>
<dbReference type="Proteomes" id="UP000438093">
    <property type="component" value="Unassembled WGS sequence"/>
</dbReference>
<dbReference type="AlphaFoldDB" id="A0A6N7RRW7"/>
<reference evidence="4" key="1">
    <citation type="submission" date="2019-08" db="EMBL/GenBank/DDBJ databases">
        <title>Arthrobacter sp. nov., isolated from plateau pika and Tibetan wild ass.</title>
        <authorList>
            <person name="Ge Y."/>
        </authorList>
    </citation>
    <scope>NUCLEOTIDE SEQUENCE [LARGE SCALE GENOMIC DNA]</scope>
    <source>
        <strain evidence="4">HF-4214</strain>
    </source>
</reference>
<proteinExistence type="predicted"/>
<evidence type="ECO:0000259" key="1">
    <source>
        <dbReference type="SMART" id="SM01264"/>
    </source>
</evidence>
<comment type="caution">
    <text evidence="2">The sequence shown here is derived from an EMBL/GenBank/DDBJ whole genome shotgun (WGS) entry which is preliminary data.</text>
</comment>
<reference evidence="2" key="2">
    <citation type="submission" date="2019-08" db="EMBL/GenBank/DDBJ databases">
        <authorList>
            <person name="Ge Y."/>
        </authorList>
    </citation>
    <scope>NUCLEOTIDE SEQUENCE</scope>
    <source>
        <strain evidence="2">HF-4214</strain>
    </source>
</reference>
<organism evidence="2 4">
    <name type="scientific">Eggerthella guodeyinii</name>
    <dbReference type="NCBI Taxonomy" id="2690837"/>
    <lineage>
        <taxon>Bacteria</taxon>
        <taxon>Bacillati</taxon>
        <taxon>Actinomycetota</taxon>
        <taxon>Coriobacteriia</taxon>
        <taxon>Eggerthellales</taxon>
        <taxon>Eggerthellaceae</taxon>
        <taxon>Eggerthella</taxon>
    </lineage>
</organism>
<name>A0A6N7RRW7_9ACTN</name>
<dbReference type="Pfam" id="PF05193">
    <property type="entry name" value="Peptidase_M16_C"/>
    <property type="match status" value="1"/>
</dbReference>
<dbReference type="FunFam" id="3.30.830.10:FF:000011">
    <property type="entry name" value="Presequence protease, mitochondrial"/>
    <property type="match status" value="1"/>
</dbReference>
<dbReference type="EMBL" id="VTFY01000016">
    <property type="protein sequence ID" value="MRX83770.1"/>
    <property type="molecule type" value="Genomic_DNA"/>
</dbReference>
<dbReference type="RefSeq" id="WP_154334550.1">
    <property type="nucleotide sequence ID" value="NZ_VTFY01000014.1"/>
</dbReference>
<dbReference type="PANTHER" id="PTHR43016:SF13">
    <property type="entry name" value="PRESEQUENCE PROTEASE, MITOCHONDRIAL"/>
    <property type="match status" value="1"/>
</dbReference>
<feature type="domain" description="Peptidase M16C associated" evidence="1">
    <location>
        <begin position="496"/>
        <end position="740"/>
    </location>
</feature>
<sequence>MDLTPDQKLHGFTVRTREDLPEIDGTAYVLDHDKSGAQLLYLQNDDSNKAFSIAFKTPPADDTGVFHILEHSVLCGSDKFPVKEPFVDLLKSSMQTFLNAMTFPDKTMYPVASTNDQDLLNLTDVYLDAVLHPAIYRKRAIFEQEGWHYELADDVEAEAGDSVVGDAVAATEATDGSARLVLNGVVYNEMKGALSDPNSVLYDELQAALFPDTAYRFESGGTPRAIPDLTYEQFLEEHRRHYRLDNSYLTLYGDVDLDGMLAFLDGRYLSPVADEQAASAGLDAEGAPIGPHELREQAPVRTLGVKRNMATAPENACAGLGYVIGNARERTRMVAVDILIDAIAGSNEAPLKRALLDAGLAADALAFFADSLLQPFAVIQLRGLEEGGAERFRPVVEETLRGLADGGLDRTLVEASLSRAEFVMRERDFGMADGVALSMSALAGWLYDDDEATSYLKYEDDFAFLRKALDEGYFEQLIREVFLESDHMAEVEIVPVDGDEDAYEEARLAAAEASMTPEDFVRVADEEAALRRLQEEPDAPEALATLPRLSVSDIGEAPVEPAYGLVEGADVPTLRHDVPTRGIAYAYRYFDLDRVAFDELPYVAVLGLVLGKLGTARHTASELDTLINGKLGNLSFFAEIYEDEADPSALAPKFVVSSSALTENVRELAELPREIMLETDFSDTGKIKDVLQQRRIGMEQGFANAGHASAMAHLASYYLPAGVVREQLGGVGFYRFLKQLLASFDERADDVSARLADLAARLFADDAMVLSFTGSDDDYARFAAAGATLGRNREGDARLIAPDPVVLNEAFVVPTDVCYAAQGFDRRAFDAGYTGAWQVAARALSYDYLWNEVRVKGGAYGAGFQTARTGNLRFYSYRDPHLDDTLARFAGASEWLAAFDPAADAMEGYVVSTVAGFDTPLKARALVRRQDGDFFGGRTPESRLETRAQMIDADAATLRSLAAPIAEAVALNAVCVFGNRDIIESSDAGLAVVDLLNE</sequence>
<evidence type="ECO:0000313" key="2">
    <source>
        <dbReference type="EMBL" id="MRX83747.1"/>
    </source>
</evidence>
<dbReference type="GO" id="GO:0016485">
    <property type="term" value="P:protein processing"/>
    <property type="evidence" value="ECO:0007669"/>
    <property type="project" value="TreeGrafter"/>
</dbReference>
<dbReference type="GO" id="GO:0046872">
    <property type="term" value="F:metal ion binding"/>
    <property type="evidence" value="ECO:0007669"/>
    <property type="project" value="InterPro"/>
</dbReference>